<dbReference type="GO" id="GO:0030042">
    <property type="term" value="P:actin filament depolymerization"/>
    <property type="evidence" value="ECO:0007669"/>
    <property type="project" value="TreeGrafter"/>
</dbReference>
<dbReference type="FunFam" id="3.40.20.10:FF:000042">
    <property type="entry name" value="Actin depolymerizing protein"/>
    <property type="match status" value="1"/>
</dbReference>
<dbReference type="SUPFAM" id="SSF55753">
    <property type="entry name" value="Actin depolymerizing proteins"/>
    <property type="match status" value="2"/>
</dbReference>
<evidence type="ECO:0000313" key="11">
    <source>
        <dbReference type="RefSeq" id="XP_033459389.1"/>
    </source>
</evidence>
<evidence type="ECO:0000256" key="1">
    <source>
        <dbReference type="ARBA" id="ARBA00004245"/>
    </source>
</evidence>
<keyword evidence="10" id="KW-1185">Reference proteome</keyword>
<reference evidence="11" key="1">
    <citation type="submission" date="2020-01" db="EMBL/GenBank/DDBJ databases">
        <authorList>
            <consortium name="DOE Joint Genome Institute"/>
            <person name="Haridas S."/>
            <person name="Albert R."/>
            <person name="Binder M."/>
            <person name="Bloem J."/>
            <person name="Labutti K."/>
            <person name="Salamov A."/>
            <person name="Andreopoulos B."/>
            <person name="Baker S.E."/>
            <person name="Barry K."/>
            <person name="Bills G."/>
            <person name="Bluhm B.H."/>
            <person name="Cannon C."/>
            <person name="Castanera R."/>
            <person name="Culley D.E."/>
            <person name="Daum C."/>
            <person name="Ezra D."/>
            <person name="Gonzalez J.B."/>
            <person name="Henrissat B."/>
            <person name="Kuo A."/>
            <person name="Liang C."/>
            <person name="Lipzen A."/>
            <person name="Lutzoni F."/>
            <person name="Magnuson J."/>
            <person name="Mondo S."/>
            <person name="Nolan M."/>
            <person name="Ohm R."/>
            <person name="Pangilinan J."/>
            <person name="Park H.-J."/>
            <person name="Ramirez L."/>
            <person name="Alfaro M."/>
            <person name="Sun H."/>
            <person name="Tritt A."/>
            <person name="Yoshinaga Y."/>
            <person name="Zwiers L.-H."/>
            <person name="Turgeon B.G."/>
            <person name="Goodwin S.B."/>
            <person name="Spatafora J.W."/>
            <person name="Crous P.W."/>
            <person name="Grigoriev I.V."/>
        </authorList>
    </citation>
    <scope>NUCLEOTIDE SEQUENCE</scope>
    <source>
        <strain evidence="11">CBS 342.82</strain>
    </source>
</reference>
<dbReference type="PROSITE" id="PS51263">
    <property type="entry name" value="ADF_H"/>
    <property type="match status" value="2"/>
</dbReference>
<feature type="region of interest" description="Disordered" evidence="8">
    <location>
        <begin position="312"/>
        <end position="332"/>
    </location>
</feature>
<feature type="domain" description="ADF-H" evidence="9">
    <location>
        <begin position="3"/>
        <end position="136"/>
    </location>
</feature>
<dbReference type="AlphaFoldDB" id="A0A6J3M387"/>
<keyword evidence="3" id="KW-0963">Cytoplasm</keyword>
<evidence type="ECO:0000256" key="5">
    <source>
        <dbReference type="ARBA" id="ARBA00023203"/>
    </source>
</evidence>
<dbReference type="CDD" id="cd11284">
    <property type="entry name" value="ADF_Twf-C_like"/>
    <property type="match status" value="1"/>
</dbReference>
<dbReference type="GO" id="GO:0005737">
    <property type="term" value="C:cytoplasm"/>
    <property type="evidence" value="ECO:0007669"/>
    <property type="project" value="TreeGrafter"/>
</dbReference>
<dbReference type="CDD" id="cd11285">
    <property type="entry name" value="ADF_Twf-N_like"/>
    <property type="match status" value="1"/>
</dbReference>
<organism evidence="11">
    <name type="scientific">Dissoconium aciculare CBS 342.82</name>
    <dbReference type="NCBI Taxonomy" id="1314786"/>
    <lineage>
        <taxon>Eukaryota</taxon>
        <taxon>Fungi</taxon>
        <taxon>Dikarya</taxon>
        <taxon>Ascomycota</taxon>
        <taxon>Pezizomycotina</taxon>
        <taxon>Dothideomycetes</taxon>
        <taxon>Dothideomycetidae</taxon>
        <taxon>Mycosphaerellales</taxon>
        <taxon>Dissoconiaceae</taxon>
        <taxon>Dissoconium</taxon>
    </lineage>
</organism>
<reference evidence="11" key="3">
    <citation type="submission" date="2025-08" db="UniProtKB">
        <authorList>
            <consortium name="RefSeq"/>
        </authorList>
    </citation>
    <scope>IDENTIFICATION</scope>
    <source>
        <strain evidence="11">CBS 342.82</strain>
    </source>
</reference>
<dbReference type="Proteomes" id="UP000504637">
    <property type="component" value="Unplaced"/>
</dbReference>
<protein>
    <submittedName>
        <fullName evidence="11">Twinfilin-1</fullName>
    </submittedName>
</protein>
<evidence type="ECO:0000256" key="7">
    <source>
        <dbReference type="ARBA" id="ARBA00038532"/>
    </source>
</evidence>
<accession>A0A6J3M387</accession>
<keyword evidence="6" id="KW-0206">Cytoskeleton</keyword>
<evidence type="ECO:0000256" key="3">
    <source>
        <dbReference type="ARBA" id="ARBA00022490"/>
    </source>
</evidence>
<dbReference type="OrthoDB" id="10006997at2759"/>
<dbReference type="GO" id="GO:0003785">
    <property type="term" value="F:actin monomer binding"/>
    <property type="evidence" value="ECO:0007669"/>
    <property type="project" value="TreeGrafter"/>
</dbReference>
<dbReference type="Gene3D" id="3.40.20.10">
    <property type="entry name" value="Severin"/>
    <property type="match status" value="2"/>
</dbReference>
<feature type="domain" description="ADF-H" evidence="9">
    <location>
        <begin position="175"/>
        <end position="309"/>
    </location>
</feature>
<evidence type="ECO:0000259" key="9">
    <source>
        <dbReference type="PROSITE" id="PS51263"/>
    </source>
</evidence>
<evidence type="ECO:0000313" key="10">
    <source>
        <dbReference type="Proteomes" id="UP000504637"/>
    </source>
</evidence>
<comment type="subcellular location">
    <subcellularLocation>
        <location evidence="1">Cytoplasm</location>
        <location evidence="1">Cytoskeleton</location>
    </subcellularLocation>
</comment>
<evidence type="ECO:0000256" key="6">
    <source>
        <dbReference type="ARBA" id="ARBA00023212"/>
    </source>
</evidence>
<evidence type="ECO:0000256" key="2">
    <source>
        <dbReference type="ARBA" id="ARBA00009557"/>
    </source>
</evidence>
<gene>
    <name evidence="11" type="ORF">K489DRAFT_410672</name>
</gene>
<keyword evidence="4" id="KW-0677">Repeat</keyword>
<dbReference type="GO" id="GO:0051015">
    <property type="term" value="F:actin filament binding"/>
    <property type="evidence" value="ECO:0007669"/>
    <property type="project" value="TreeGrafter"/>
</dbReference>
<sequence length="332" mass="35969">MQSGISASQELQDAFNRFVSASNQRALFATIENESLVPGAVIPLQAAHFTGDLPQLQPYVSPTQAAYILLKVEPSAPDGYIAITFVPNAAPVRQKMLFASTRLTLARELGIERFRSTIFATEAEELTAEGWAKHEKHEALPAPMTTEEAGLASVKEAEARESQGTSTRRGHVNSTVNVPTGDGVLEALQSLKEEGCRGTLVQLKYQLPNETLALDSSMDNVSPDMVGKLISPSEPRYSFYSLPNAPTTQIIFIYTCPTQSKIKERMIYSTSKSWTRIVAERDAGVAIAKSLEATEPSEIGAELFGDVVAAEPSAAEPVPSTGFSRPKRPGRR</sequence>
<comment type="subunit">
    <text evidence="7">Interacts with G-actin; ADP-actin form.</text>
</comment>
<name>A0A6J3M387_9PEZI</name>
<proteinExistence type="inferred from homology"/>
<evidence type="ECO:0000256" key="4">
    <source>
        <dbReference type="ARBA" id="ARBA00022737"/>
    </source>
</evidence>
<keyword evidence="5" id="KW-0009">Actin-binding</keyword>
<dbReference type="GO" id="GO:0005884">
    <property type="term" value="C:actin filament"/>
    <property type="evidence" value="ECO:0007669"/>
    <property type="project" value="TreeGrafter"/>
</dbReference>
<dbReference type="GO" id="GO:0051016">
    <property type="term" value="P:barbed-end actin filament capping"/>
    <property type="evidence" value="ECO:0007669"/>
    <property type="project" value="TreeGrafter"/>
</dbReference>
<dbReference type="InterPro" id="IPR028458">
    <property type="entry name" value="Twinfilin"/>
</dbReference>
<dbReference type="InterPro" id="IPR029006">
    <property type="entry name" value="ADF-H/Gelsolin-like_dom_sf"/>
</dbReference>
<dbReference type="InterPro" id="IPR002108">
    <property type="entry name" value="ADF-H"/>
</dbReference>
<dbReference type="PANTHER" id="PTHR13759">
    <property type="entry name" value="TWINFILIN"/>
    <property type="match status" value="1"/>
</dbReference>
<dbReference type="GeneID" id="54365530"/>
<dbReference type="RefSeq" id="XP_033459389.1">
    <property type="nucleotide sequence ID" value="XM_033607731.1"/>
</dbReference>
<dbReference type="PANTHER" id="PTHR13759:SF1">
    <property type="entry name" value="TWINFILIN"/>
    <property type="match status" value="1"/>
</dbReference>
<dbReference type="SMART" id="SM00102">
    <property type="entry name" value="ADF"/>
    <property type="match status" value="2"/>
</dbReference>
<dbReference type="Pfam" id="PF00241">
    <property type="entry name" value="Cofilin_ADF"/>
    <property type="match status" value="2"/>
</dbReference>
<comment type="similarity">
    <text evidence="2">Belongs to the actin-binding proteins ADF family. Twinfilin subfamily.</text>
</comment>
<reference evidence="11" key="2">
    <citation type="submission" date="2020-04" db="EMBL/GenBank/DDBJ databases">
        <authorList>
            <consortium name="NCBI Genome Project"/>
        </authorList>
    </citation>
    <scope>NUCLEOTIDE SEQUENCE</scope>
    <source>
        <strain evidence="11">CBS 342.82</strain>
    </source>
</reference>
<evidence type="ECO:0000256" key="8">
    <source>
        <dbReference type="SAM" id="MobiDB-lite"/>
    </source>
</evidence>